<dbReference type="PANTHER" id="PTHR30151:SF20">
    <property type="entry name" value="ABC TRANSPORTER PERMEASE PROTEIN HI_0355-RELATED"/>
    <property type="match status" value="1"/>
</dbReference>
<evidence type="ECO:0000313" key="10">
    <source>
        <dbReference type="Proteomes" id="UP001501690"/>
    </source>
</evidence>
<evidence type="ECO:0000256" key="3">
    <source>
        <dbReference type="ARBA" id="ARBA00022475"/>
    </source>
</evidence>
<feature type="transmembrane region" description="Helical" evidence="7">
    <location>
        <begin position="17"/>
        <end position="34"/>
    </location>
</feature>
<dbReference type="Pfam" id="PF00528">
    <property type="entry name" value="BPD_transp_1"/>
    <property type="match status" value="1"/>
</dbReference>
<feature type="transmembrane region" description="Helical" evidence="7">
    <location>
        <begin position="144"/>
        <end position="164"/>
    </location>
</feature>
<feature type="domain" description="ABC transmembrane type-1" evidence="8">
    <location>
        <begin position="70"/>
        <end position="264"/>
    </location>
</feature>
<dbReference type="Gene3D" id="1.10.3720.10">
    <property type="entry name" value="MetI-like"/>
    <property type="match status" value="1"/>
</dbReference>
<evidence type="ECO:0000256" key="5">
    <source>
        <dbReference type="ARBA" id="ARBA00022989"/>
    </source>
</evidence>
<feature type="transmembrane region" description="Helical" evidence="7">
    <location>
        <begin position="242"/>
        <end position="264"/>
    </location>
</feature>
<name>A0ABN2HZ01_9MICO</name>
<sequence length="280" mass="28729">MSGTATRRLSGKARSRLLGATGIVTLIAAWWLSAETIFSQIGVSPTGEGGTIPSPWDVIQALVTDGPMFYLSNLAVTAQEAALGYVWGNGIAIALAFLVVILPFVEGTVMQIAVISYCVPIVAIGPIVRIIIGVPSPGEPSGTAVFLAAMIPFFTTVTGALLGLRAADKTILELVTAYGGSRLTQLTKVRLIAALPATLNALKIAGPAAFLGAIIGEYMGGVDAGIGPALVNAQQNLNAPRAWALALVIGLASGLAYFLISVIARFVTPWTSGNAKGTVA</sequence>
<keyword evidence="5 7" id="KW-1133">Transmembrane helix</keyword>
<comment type="subcellular location">
    <subcellularLocation>
        <location evidence="1 7">Cell membrane</location>
        <topology evidence="1 7">Multi-pass membrane protein</topology>
    </subcellularLocation>
</comment>
<keyword evidence="4 7" id="KW-0812">Transmembrane</keyword>
<dbReference type="PROSITE" id="PS50928">
    <property type="entry name" value="ABC_TM1"/>
    <property type="match status" value="1"/>
</dbReference>
<gene>
    <name evidence="9" type="ORF">GCM10009808_11450</name>
</gene>
<dbReference type="InterPro" id="IPR000515">
    <property type="entry name" value="MetI-like"/>
</dbReference>
<reference evidence="9 10" key="1">
    <citation type="journal article" date="2019" name="Int. J. Syst. Evol. Microbiol.">
        <title>The Global Catalogue of Microorganisms (GCM) 10K type strain sequencing project: providing services to taxonomists for standard genome sequencing and annotation.</title>
        <authorList>
            <consortium name="The Broad Institute Genomics Platform"/>
            <consortium name="The Broad Institute Genome Sequencing Center for Infectious Disease"/>
            <person name="Wu L."/>
            <person name="Ma J."/>
        </authorList>
    </citation>
    <scope>NUCLEOTIDE SEQUENCE [LARGE SCALE GENOMIC DNA]</scope>
    <source>
        <strain evidence="9 10">JCM 15577</strain>
    </source>
</reference>
<dbReference type="EMBL" id="BAAAPL010000001">
    <property type="protein sequence ID" value="GAA1695905.1"/>
    <property type="molecule type" value="Genomic_DNA"/>
</dbReference>
<dbReference type="RefSeq" id="WP_344070316.1">
    <property type="nucleotide sequence ID" value="NZ_BAAAPL010000001.1"/>
</dbReference>
<comment type="similarity">
    <text evidence="7">Belongs to the binding-protein-dependent transport system permease family.</text>
</comment>
<keyword evidence="10" id="KW-1185">Reference proteome</keyword>
<feature type="transmembrane region" description="Helical" evidence="7">
    <location>
        <begin position="112"/>
        <end position="132"/>
    </location>
</feature>
<dbReference type="SUPFAM" id="SSF161098">
    <property type="entry name" value="MetI-like"/>
    <property type="match status" value="1"/>
</dbReference>
<dbReference type="PANTHER" id="PTHR30151">
    <property type="entry name" value="ALKANE SULFONATE ABC TRANSPORTER-RELATED, MEMBRANE SUBUNIT"/>
    <property type="match status" value="1"/>
</dbReference>
<evidence type="ECO:0000256" key="7">
    <source>
        <dbReference type="RuleBase" id="RU363032"/>
    </source>
</evidence>
<keyword evidence="3" id="KW-1003">Cell membrane</keyword>
<feature type="transmembrane region" description="Helical" evidence="7">
    <location>
        <begin position="82"/>
        <end position="105"/>
    </location>
</feature>
<evidence type="ECO:0000256" key="2">
    <source>
        <dbReference type="ARBA" id="ARBA00022448"/>
    </source>
</evidence>
<evidence type="ECO:0000256" key="4">
    <source>
        <dbReference type="ARBA" id="ARBA00022692"/>
    </source>
</evidence>
<keyword evidence="6 7" id="KW-0472">Membrane</keyword>
<evidence type="ECO:0000313" key="9">
    <source>
        <dbReference type="EMBL" id="GAA1695905.1"/>
    </source>
</evidence>
<protein>
    <submittedName>
        <fullName evidence="9">ABC transporter permease</fullName>
    </submittedName>
</protein>
<keyword evidence="2 7" id="KW-0813">Transport</keyword>
<dbReference type="InterPro" id="IPR035906">
    <property type="entry name" value="MetI-like_sf"/>
</dbReference>
<accession>A0ABN2HZ01</accession>
<organism evidence="9 10">
    <name type="scientific">Microbacterium sediminicola</name>
    <dbReference type="NCBI Taxonomy" id="415210"/>
    <lineage>
        <taxon>Bacteria</taxon>
        <taxon>Bacillati</taxon>
        <taxon>Actinomycetota</taxon>
        <taxon>Actinomycetes</taxon>
        <taxon>Micrococcales</taxon>
        <taxon>Microbacteriaceae</taxon>
        <taxon>Microbacterium</taxon>
    </lineage>
</organism>
<proteinExistence type="inferred from homology"/>
<evidence type="ECO:0000256" key="6">
    <source>
        <dbReference type="ARBA" id="ARBA00023136"/>
    </source>
</evidence>
<evidence type="ECO:0000256" key="1">
    <source>
        <dbReference type="ARBA" id="ARBA00004651"/>
    </source>
</evidence>
<evidence type="ECO:0000259" key="8">
    <source>
        <dbReference type="PROSITE" id="PS50928"/>
    </source>
</evidence>
<comment type="caution">
    <text evidence="9">The sequence shown here is derived from an EMBL/GenBank/DDBJ whole genome shotgun (WGS) entry which is preliminary data.</text>
</comment>
<dbReference type="Proteomes" id="UP001501690">
    <property type="component" value="Unassembled WGS sequence"/>
</dbReference>